<accession>A0A1H6A6K4</accession>
<feature type="domain" description="N-acetyltransferase" evidence="3">
    <location>
        <begin position="9"/>
        <end position="165"/>
    </location>
</feature>
<reference evidence="4 5" key="1">
    <citation type="submission" date="2016-10" db="EMBL/GenBank/DDBJ databases">
        <authorList>
            <person name="de Groot N.N."/>
        </authorList>
    </citation>
    <scope>NUCLEOTIDE SEQUENCE [LARGE SCALE GENOMIC DNA]</scope>
    <source>
        <strain evidence="4 5">DSM 22489</strain>
    </source>
</reference>
<sequence length="165" mass="17894">MDPSPASSLHLRPIRLEDAAEVAVLSGDLGYERTPDEIQAWIDRLTAMNAIAAANPGVVPAQAVIVACEGVSSTAKVVGWIEVSMMRHLQYPDTALIGGLVVSATQRSQGTGRALCRAAEDWAREQGVSGVRVTSRSTRERAHQFYLRDGYARVKTSEVFEKNLD</sequence>
<dbReference type="PANTHER" id="PTHR43877:SF2">
    <property type="entry name" value="AMINOALKYLPHOSPHONATE N-ACETYLTRANSFERASE-RELATED"/>
    <property type="match status" value="1"/>
</dbReference>
<evidence type="ECO:0000313" key="4">
    <source>
        <dbReference type="EMBL" id="SEG44358.1"/>
    </source>
</evidence>
<dbReference type="SUPFAM" id="SSF55729">
    <property type="entry name" value="Acyl-CoA N-acyltransferases (Nat)"/>
    <property type="match status" value="1"/>
</dbReference>
<keyword evidence="1 4" id="KW-0808">Transferase</keyword>
<dbReference type="CDD" id="cd04301">
    <property type="entry name" value="NAT_SF"/>
    <property type="match status" value="1"/>
</dbReference>
<evidence type="ECO:0000313" key="5">
    <source>
        <dbReference type="Proteomes" id="UP000236728"/>
    </source>
</evidence>
<evidence type="ECO:0000259" key="3">
    <source>
        <dbReference type="PROSITE" id="PS51186"/>
    </source>
</evidence>
<dbReference type="InterPro" id="IPR016181">
    <property type="entry name" value="Acyl_CoA_acyltransferase"/>
</dbReference>
<dbReference type="PANTHER" id="PTHR43877">
    <property type="entry name" value="AMINOALKYLPHOSPHONATE N-ACETYLTRANSFERASE-RELATED-RELATED"/>
    <property type="match status" value="1"/>
</dbReference>
<keyword evidence="5" id="KW-1185">Reference proteome</keyword>
<dbReference type="InterPro" id="IPR000182">
    <property type="entry name" value="GNAT_dom"/>
</dbReference>
<keyword evidence="2" id="KW-0012">Acyltransferase</keyword>
<name>A0A1H6A6K4_9BACT</name>
<organism evidence="4 5">
    <name type="scientific">Bryocella elongata</name>
    <dbReference type="NCBI Taxonomy" id="863522"/>
    <lineage>
        <taxon>Bacteria</taxon>
        <taxon>Pseudomonadati</taxon>
        <taxon>Acidobacteriota</taxon>
        <taxon>Terriglobia</taxon>
        <taxon>Terriglobales</taxon>
        <taxon>Acidobacteriaceae</taxon>
        <taxon>Bryocella</taxon>
    </lineage>
</organism>
<dbReference type="Proteomes" id="UP000236728">
    <property type="component" value="Unassembled WGS sequence"/>
</dbReference>
<dbReference type="EMBL" id="FNVA01000005">
    <property type="protein sequence ID" value="SEG44358.1"/>
    <property type="molecule type" value="Genomic_DNA"/>
</dbReference>
<dbReference type="Gene3D" id="3.40.630.30">
    <property type="match status" value="1"/>
</dbReference>
<dbReference type="RefSeq" id="WP_235011614.1">
    <property type="nucleotide sequence ID" value="NZ_FNVA01000005.1"/>
</dbReference>
<dbReference type="InterPro" id="IPR050832">
    <property type="entry name" value="Bact_Acetyltransf"/>
</dbReference>
<protein>
    <submittedName>
        <fullName evidence="4">Acetyltransferase (GNAT) family protein</fullName>
    </submittedName>
</protein>
<dbReference type="Pfam" id="PF00583">
    <property type="entry name" value="Acetyltransf_1"/>
    <property type="match status" value="1"/>
</dbReference>
<dbReference type="AlphaFoldDB" id="A0A1H6A6K4"/>
<evidence type="ECO:0000256" key="2">
    <source>
        <dbReference type="ARBA" id="ARBA00023315"/>
    </source>
</evidence>
<evidence type="ECO:0000256" key="1">
    <source>
        <dbReference type="ARBA" id="ARBA00022679"/>
    </source>
</evidence>
<dbReference type="PROSITE" id="PS51186">
    <property type="entry name" value="GNAT"/>
    <property type="match status" value="1"/>
</dbReference>
<proteinExistence type="predicted"/>
<dbReference type="GO" id="GO:0016747">
    <property type="term" value="F:acyltransferase activity, transferring groups other than amino-acyl groups"/>
    <property type="evidence" value="ECO:0007669"/>
    <property type="project" value="InterPro"/>
</dbReference>
<gene>
    <name evidence="4" type="ORF">SAMN05421819_2962</name>
</gene>